<reference evidence="2 3" key="1">
    <citation type="submission" date="2014-04" db="EMBL/GenBank/DDBJ databases">
        <title>Evolutionary Origins and Diversification of the Mycorrhizal Mutualists.</title>
        <authorList>
            <consortium name="DOE Joint Genome Institute"/>
            <consortium name="Mycorrhizal Genomics Consortium"/>
            <person name="Kohler A."/>
            <person name="Kuo A."/>
            <person name="Nagy L.G."/>
            <person name="Floudas D."/>
            <person name="Copeland A."/>
            <person name="Barry K.W."/>
            <person name="Cichocki N."/>
            <person name="Veneault-Fourrey C."/>
            <person name="LaButti K."/>
            <person name="Lindquist E.A."/>
            <person name="Lipzen A."/>
            <person name="Lundell T."/>
            <person name="Morin E."/>
            <person name="Murat C."/>
            <person name="Riley R."/>
            <person name="Ohm R."/>
            <person name="Sun H."/>
            <person name="Tunlid A."/>
            <person name="Henrissat B."/>
            <person name="Grigoriev I.V."/>
            <person name="Hibbett D.S."/>
            <person name="Martin F."/>
        </authorList>
    </citation>
    <scope>NUCLEOTIDE SEQUENCE [LARGE SCALE GENOMIC DNA]</scope>
    <source>
        <strain evidence="2 3">FD-317 M1</strain>
    </source>
</reference>
<dbReference type="GO" id="GO:0005525">
    <property type="term" value="F:GTP binding"/>
    <property type="evidence" value="ECO:0007669"/>
    <property type="project" value="InterPro"/>
</dbReference>
<dbReference type="AlphaFoldDB" id="A0A0D0AIV1"/>
<evidence type="ECO:0000313" key="2">
    <source>
        <dbReference type="EMBL" id="KIK50060.1"/>
    </source>
</evidence>
<keyword evidence="3" id="KW-1185">Reference proteome</keyword>
<organism evidence="2 3">
    <name type="scientific">Collybiopsis luxurians FD-317 M1</name>
    <dbReference type="NCBI Taxonomy" id="944289"/>
    <lineage>
        <taxon>Eukaryota</taxon>
        <taxon>Fungi</taxon>
        <taxon>Dikarya</taxon>
        <taxon>Basidiomycota</taxon>
        <taxon>Agaricomycotina</taxon>
        <taxon>Agaricomycetes</taxon>
        <taxon>Agaricomycetidae</taxon>
        <taxon>Agaricales</taxon>
        <taxon>Marasmiineae</taxon>
        <taxon>Omphalotaceae</taxon>
        <taxon>Collybiopsis</taxon>
        <taxon>Collybiopsis luxurians</taxon>
    </lineage>
</organism>
<feature type="domain" description="G" evidence="1">
    <location>
        <begin position="19"/>
        <end position="152"/>
    </location>
</feature>
<proteinExistence type="predicted"/>
<dbReference type="Gene3D" id="3.40.50.300">
    <property type="entry name" value="P-loop containing nucleotide triphosphate hydrolases"/>
    <property type="match status" value="1"/>
</dbReference>
<evidence type="ECO:0000259" key="1">
    <source>
        <dbReference type="Pfam" id="PF01926"/>
    </source>
</evidence>
<protein>
    <recommendedName>
        <fullName evidence="1">G domain-containing protein</fullName>
    </recommendedName>
</protein>
<dbReference type="EMBL" id="KN834934">
    <property type="protein sequence ID" value="KIK50060.1"/>
    <property type="molecule type" value="Genomic_DNA"/>
</dbReference>
<dbReference type="OrthoDB" id="3267153at2759"/>
<dbReference type="HOGENOM" id="CLU_023805_1_1_1"/>
<dbReference type="Proteomes" id="UP000053593">
    <property type="component" value="Unassembled WGS sequence"/>
</dbReference>
<dbReference type="SUPFAM" id="SSF52540">
    <property type="entry name" value="P-loop containing nucleoside triphosphate hydrolases"/>
    <property type="match status" value="1"/>
</dbReference>
<dbReference type="CDD" id="cd00882">
    <property type="entry name" value="Ras_like_GTPase"/>
    <property type="match status" value="1"/>
</dbReference>
<dbReference type="Pfam" id="PF01926">
    <property type="entry name" value="MMR_HSR1"/>
    <property type="match status" value="1"/>
</dbReference>
<dbReference type="InterPro" id="IPR006073">
    <property type="entry name" value="GTP-bd"/>
</dbReference>
<name>A0A0D0AIV1_9AGAR</name>
<sequence>MDSHTSAAFELRQKYKYFRILVIGRANAGKTTLLKRVCNTTEEPCIYDEEKNLLEPTGDRGTHDIHRSFAFASNPGFIFHDSPGFETGDVNQLKEVQQFIADHARATDVKDQIHAIWFCLVTNGSRPLLELEKKFFDEKQPGNVPVIVIFTKFDDLVNQIYDPDMEEEQNCEAAMDYLLEKFKKPLLQCRFPPKAHLVLKGMKLGLSMVEDI</sequence>
<gene>
    <name evidence="2" type="ORF">GYMLUDRAFT_253307</name>
</gene>
<evidence type="ECO:0000313" key="3">
    <source>
        <dbReference type="Proteomes" id="UP000053593"/>
    </source>
</evidence>
<accession>A0A0D0AIV1</accession>
<dbReference type="InterPro" id="IPR027417">
    <property type="entry name" value="P-loop_NTPase"/>
</dbReference>